<name>A0ABD3NWX6_9STRA</name>
<dbReference type="Proteomes" id="UP001516023">
    <property type="component" value="Unassembled WGS sequence"/>
</dbReference>
<reference evidence="2 3" key="1">
    <citation type="journal article" date="2020" name="G3 (Bethesda)">
        <title>Improved Reference Genome for Cyclotella cryptica CCMP332, a Model for Cell Wall Morphogenesis, Salinity Adaptation, and Lipid Production in Diatoms (Bacillariophyta).</title>
        <authorList>
            <person name="Roberts W.R."/>
            <person name="Downey K.M."/>
            <person name="Ruck E.C."/>
            <person name="Traller J.C."/>
            <person name="Alverson A.J."/>
        </authorList>
    </citation>
    <scope>NUCLEOTIDE SEQUENCE [LARGE SCALE GENOMIC DNA]</scope>
    <source>
        <strain evidence="2 3">CCMP332</strain>
    </source>
</reference>
<dbReference type="AlphaFoldDB" id="A0ABD3NWX6"/>
<evidence type="ECO:0000313" key="2">
    <source>
        <dbReference type="EMBL" id="KAL3779924.1"/>
    </source>
</evidence>
<evidence type="ECO:0000256" key="1">
    <source>
        <dbReference type="SAM" id="MobiDB-lite"/>
    </source>
</evidence>
<evidence type="ECO:0000313" key="3">
    <source>
        <dbReference type="Proteomes" id="UP001516023"/>
    </source>
</evidence>
<organism evidence="2 3">
    <name type="scientific">Cyclotella cryptica</name>
    <dbReference type="NCBI Taxonomy" id="29204"/>
    <lineage>
        <taxon>Eukaryota</taxon>
        <taxon>Sar</taxon>
        <taxon>Stramenopiles</taxon>
        <taxon>Ochrophyta</taxon>
        <taxon>Bacillariophyta</taxon>
        <taxon>Coscinodiscophyceae</taxon>
        <taxon>Thalassiosirophycidae</taxon>
        <taxon>Stephanodiscales</taxon>
        <taxon>Stephanodiscaceae</taxon>
        <taxon>Cyclotella</taxon>
    </lineage>
</organism>
<feature type="region of interest" description="Disordered" evidence="1">
    <location>
        <begin position="25"/>
        <end position="68"/>
    </location>
</feature>
<feature type="compositionally biased region" description="Basic and acidic residues" evidence="1">
    <location>
        <begin position="50"/>
        <end position="68"/>
    </location>
</feature>
<proteinExistence type="predicted"/>
<comment type="caution">
    <text evidence="2">The sequence shown here is derived from an EMBL/GenBank/DDBJ whole genome shotgun (WGS) entry which is preliminary data.</text>
</comment>
<protein>
    <submittedName>
        <fullName evidence="2">Uncharacterized protein</fullName>
    </submittedName>
</protein>
<keyword evidence="3" id="KW-1185">Reference proteome</keyword>
<dbReference type="EMBL" id="JABMIG020000369">
    <property type="protein sequence ID" value="KAL3779924.1"/>
    <property type="molecule type" value="Genomic_DNA"/>
</dbReference>
<sequence length="157" mass="17514">MTFNSSFTGTHLPVRKISDMLVEYEPPRRPPSQNTPLRLKDFLPQGGHSADGRRNFERKDLQPSKCDDRVNYSPIDEDFIAAADRVKNKNQSGVTKVSKPLLRLLKEAEGDKMTASGKRVPLSNVSSNTLGSIINLKTKGESKRFLKTVQSTLPDLC</sequence>
<accession>A0ABD3NWX6</accession>
<gene>
    <name evidence="2" type="ORF">HJC23_005421</name>
</gene>